<dbReference type="SUPFAM" id="SSF56349">
    <property type="entry name" value="DNA breaking-rejoining enzymes"/>
    <property type="match status" value="1"/>
</dbReference>
<dbReference type="Proteomes" id="UP001228905">
    <property type="component" value="Unassembled WGS sequence"/>
</dbReference>
<accession>A0ABU0ILS9</accession>
<evidence type="ECO:0000259" key="7">
    <source>
        <dbReference type="PROSITE" id="PS51900"/>
    </source>
</evidence>
<dbReference type="InterPro" id="IPR010998">
    <property type="entry name" value="Integrase_recombinase_N"/>
</dbReference>
<keyword evidence="3" id="KW-0233">DNA recombination</keyword>
<dbReference type="InterPro" id="IPR002104">
    <property type="entry name" value="Integrase_catalytic"/>
</dbReference>
<dbReference type="InterPro" id="IPR044068">
    <property type="entry name" value="CB"/>
</dbReference>
<dbReference type="Gene3D" id="1.10.150.130">
    <property type="match status" value="1"/>
</dbReference>
<feature type="region of interest" description="Disordered" evidence="5">
    <location>
        <begin position="394"/>
        <end position="425"/>
    </location>
</feature>
<dbReference type="CDD" id="cd00397">
    <property type="entry name" value="DNA_BRE_C"/>
    <property type="match status" value="1"/>
</dbReference>
<sequence length="425" mass="48699">MTTHLLFDGRVQIYRRGAALVWQCAARVDGHRFRHSTGEENLERATAFAEEWYLDLRGRVRTGQPLGLPDKPKRPERTFADAADEFIREVRVLAAGSRSPLYIAELEIRLKASILPFFGKLDPSTINRSTIQSYVVKRTEDMQERRGRSPARSTILSDMVVIRQVLKHEEGAGRLPFMPNLSLPYLTLKKKGRRAWFSPEEYEKLYKATRQRIATCPRRGWKSQYEDLHDFVLLMGNTGLRPDEALNAEIRDVQIEQDDATGETILVIDVRGKTGTGFCKSMPGAVHPFRRLRARRLAELEAEHGAKEAAARLATTNLFLRFNREAFNRILREEGLRFDRDGKRRTAYSLRHTYISMRLMEGANIHQIANNCRTSVQMIEEHYASHIKDRLDASAINVRRPKAKKPAAGPRPRAKGTPRRKRSTG</sequence>
<keyword evidence="2 4" id="KW-0238">DNA-binding</keyword>
<dbReference type="RefSeq" id="WP_307346057.1">
    <property type="nucleotide sequence ID" value="NZ_JAUSVS010000001.1"/>
</dbReference>
<evidence type="ECO:0000259" key="6">
    <source>
        <dbReference type="PROSITE" id="PS51898"/>
    </source>
</evidence>
<feature type="compositionally biased region" description="Basic residues" evidence="5">
    <location>
        <begin position="412"/>
        <end position="425"/>
    </location>
</feature>
<dbReference type="InterPro" id="IPR011010">
    <property type="entry name" value="DNA_brk_join_enz"/>
</dbReference>
<name>A0ABU0ILS9_9CAUL</name>
<keyword evidence="9" id="KW-1185">Reference proteome</keyword>
<evidence type="ECO:0000256" key="4">
    <source>
        <dbReference type="PROSITE-ProRule" id="PRU01248"/>
    </source>
</evidence>
<dbReference type="EMBL" id="JAUSVS010000001">
    <property type="protein sequence ID" value="MDQ0462967.1"/>
    <property type="molecule type" value="Genomic_DNA"/>
</dbReference>
<feature type="domain" description="Core-binding (CB)" evidence="7">
    <location>
        <begin position="77"/>
        <end position="170"/>
    </location>
</feature>
<protein>
    <submittedName>
        <fullName evidence="8">Integrase</fullName>
    </submittedName>
</protein>
<gene>
    <name evidence="8" type="ORF">QO010_000715</name>
</gene>
<evidence type="ECO:0000256" key="3">
    <source>
        <dbReference type="ARBA" id="ARBA00023172"/>
    </source>
</evidence>
<proteinExistence type="predicted"/>
<evidence type="ECO:0000313" key="9">
    <source>
        <dbReference type="Proteomes" id="UP001228905"/>
    </source>
</evidence>
<reference evidence="8 9" key="1">
    <citation type="submission" date="2023-07" db="EMBL/GenBank/DDBJ databases">
        <title>Genomic Encyclopedia of Type Strains, Phase IV (KMG-IV): sequencing the most valuable type-strain genomes for metagenomic binning, comparative biology and taxonomic classification.</title>
        <authorList>
            <person name="Goeker M."/>
        </authorList>
    </citation>
    <scope>NUCLEOTIDE SEQUENCE [LARGE SCALE GENOMIC DNA]</scope>
    <source>
        <strain evidence="8 9">DSM 18695</strain>
    </source>
</reference>
<evidence type="ECO:0000313" key="8">
    <source>
        <dbReference type="EMBL" id="MDQ0462967.1"/>
    </source>
</evidence>
<evidence type="ECO:0000256" key="1">
    <source>
        <dbReference type="ARBA" id="ARBA00022908"/>
    </source>
</evidence>
<dbReference type="InterPro" id="IPR013762">
    <property type="entry name" value="Integrase-like_cat_sf"/>
</dbReference>
<feature type="domain" description="Tyr recombinase" evidence="6">
    <location>
        <begin position="192"/>
        <end position="396"/>
    </location>
</feature>
<evidence type="ECO:0000256" key="2">
    <source>
        <dbReference type="ARBA" id="ARBA00023125"/>
    </source>
</evidence>
<evidence type="ECO:0000256" key="5">
    <source>
        <dbReference type="SAM" id="MobiDB-lite"/>
    </source>
</evidence>
<comment type="caution">
    <text evidence="8">The sequence shown here is derived from an EMBL/GenBank/DDBJ whole genome shotgun (WGS) entry which is preliminary data.</text>
</comment>
<dbReference type="PROSITE" id="PS51898">
    <property type="entry name" value="TYR_RECOMBINASE"/>
    <property type="match status" value="1"/>
</dbReference>
<keyword evidence="1" id="KW-0229">DNA integration</keyword>
<dbReference type="Gene3D" id="1.10.443.10">
    <property type="entry name" value="Intergrase catalytic core"/>
    <property type="match status" value="1"/>
</dbReference>
<dbReference type="PROSITE" id="PS51900">
    <property type="entry name" value="CB"/>
    <property type="match status" value="1"/>
</dbReference>
<organism evidence="8 9">
    <name type="scientific">Caulobacter ginsengisoli</name>
    <dbReference type="NCBI Taxonomy" id="400775"/>
    <lineage>
        <taxon>Bacteria</taxon>
        <taxon>Pseudomonadati</taxon>
        <taxon>Pseudomonadota</taxon>
        <taxon>Alphaproteobacteria</taxon>
        <taxon>Caulobacterales</taxon>
        <taxon>Caulobacteraceae</taxon>
        <taxon>Caulobacter</taxon>
    </lineage>
</organism>